<dbReference type="CDD" id="cd24157">
    <property type="entry name" value="NUDIX_GDPMK"/>
    <property type="match status" value="1"/>
</dbReference>
<evidence type="ECO:0000313" key="13">
    <source>
        <dbReference type="Proteomes" id="UP000295468"/>
    </source>
</evidence>
<dbReference type="Proteomes" id="UP000295468">
    <property type="component" value="Unassembled WGS sequence"/>
</dbReference>
<gene>
    <name evidence="12" type="ORF">CLV82_2839</name>
</gene>
<comment type="catalytic activity">
    <reaction evidence="1">
        <text>GDP-alpha-D-mannose + H2O = alpha-D-mannose 1-phosphate + GMP + 2 H(+)</text>
        <dbReference type="Rhea" id="RHEA:27978"/>
        <dbReference type="ChEBI" id="CHEBI:15377"/>
        <dbReference type="ChEBI" id="CHEBI:15378"/>
        <dbReference type="ChEBI" id="CHEBI:57527"/>
        <dbReference type="ChEBI" id="CHEBI:58115"/>
        <dbReference type="ChEBI" id="CHEBI:58409"/>
    </reaction>
</comment>
<reference evidence="12 13" key="1">
    <citation type="submission" date="2019-03" db="EMBL/GenBank/DDBJ databases">
        <title>Genomic Encyclopedia of Archaeal and Bacterial Type Strains, Phase II (KMG-II): from individual species to whole genera.</title>
        <authorList>
            <person name="Goeker M."/>
        </authorList>
    </citation>
    <scope>NUCLEOTIDE SEQUENCE [LARGE SCALE GENOMIC DNA]</scope>
    <source>
        <strain evidence="12 13">DSM 18435</strain>
    </source>
</reference>
<dbReference type="GO" id="GO:0005829">
    <property type="term" value="C:cytosol"/>
    <property type="evidence" value="ECO:0007669"/>
    <property type="project" value="TreeGrafter"/>
</dbReference>
<dbReference type="RefSeq" id="WP_317128295.1">
    <property type="nucleotide sequence ID" value="NZ_SNYI01000003.1"/>
</dbReference>
<evidence type="ECO:0000256" key="1">
    <source>
        <dbReference type="ARBA" id="ARBA00000847"/>
    </source>
</evidence>
<organism evidence="12 13">
    <name type="scientific">Zeaxanthinibacter enoshimensis</name>
    <dbReference type="NCBI Taxonomy" id="392009"/>
    <lineage>
        <taxon>Bacteria</taxon>
        <taxon>Pseudomonadati</taxon>
        <taxon>Bacteroidota</taxon>
        <taxon>Flavobacteriia</taxon>
        <taxon>Flavobacteriales</taxon>
        <taxon>Flavobacteriaceae</taxon>
        <taxon>Zeaxanthinibacter</taxon>
    </lineage>
</organism>
<sequence>MRNVQTEILSDGWSRLSRFTFEYLKDDGQWEEQKREVYDRGDGAVILLYNSAKRRVILTRQFRMPVFSRGDEDGMLTEACAGVLEENDPEATIIREVEEETGFRIEKVQKVLESYMSPGSVTEILHFYLGEYRDTQRVSEGGGADSETEHIQVLEYSYEEALAMLANGEIRDAKTLILLQYAALNGILD</sequence>
<dbReference type="Pfam" id="PF00293">
    <property type="entry name" value="NUDIX"/>
    <property type="match status" value="1"/>
</dbReference>
<dbReference type="NCBIfam" id="TIGR00052">
    <property type="entry name" value="nudix-type nucleoside diphosphatase, YffH/AdpP family"/>
    <property type="match status" value="1"/>
</dbReference>
<comment type="subunit">
    <text evidence="4">Homodimer.</text>
</comment>
<dbReference type="PANTHER" id="PTHR11839">
    <property type="entry name" value="UDP/ADP-SUGAR PYROPHOSPHATASE"/>
    <property type="match status" value="1"/>
</dbReference>
<comment type="similarity">
    <text evidence="3">Belongs to the Nudix hydrolase family. NudK subfamily.</text>
</comment>
<comment type="cofactor">
    <cofactor evidence="2 9">
        <name>Mg(2+)</name>
        <dbReference type="ChEBI" id="CHEBI:18420"/>
    </cofactor>
</comment>
<dbReference type="EMBL" id="SNYI01000003">
    <property type="protein sequence ID" value="TDQ29381.1"/>
    <property type="molecule type" value="Genomic_DNA"/>
</dbReference>
<dbReference type="SUPFAM" id="SSF55811">
    <property type="entry name" value="Nudix"/>
    <property type="match status" value="1"/>
</dbReference>
<dbReference type="GO" id="GO:0046872">
    <property type="term" value="F:metal ion binding"/>
    <property type="evidence" value="ECO:0007669"/>
    <property type="project" value="UniProtKB-KW"/>
</dbReference>
<feature type="domain" description="Nudix hydrolase" evidence="11">
    <location>
        <begin position="39"/>
        <end position="178"/>
    </location>
</feature>
<dbReference type="InterPro" id="IPR004385">
    <property type="entry name" value="NDP_pyrophosphatase"/>
</dbReference>
<dbReference type="PANTHER" id="PTHR11839:SF18">
    <property type="entry name" value="NUDIX HYDROLASE DOMAIN-CONTAINING PROTEIN"/>
    <property type="match status" value="1"/>
</dbReference>
<dbReference type="InterPro" id="IPR015797">
    <property type="entry name" value="NUDIX_hydrolase-like_dom_sf"/>
</dbReference>
<evidence type="ECO:0000256" key="5">
    <source>
        <dbReference type="ARBA" id="ARBA00016377"/>
    </source>
</evidence>
<evidence type="ECO:0000256" key="4">
    <source>
        <dbReference type="ARBA" id="ARBA00011738"/>
    </source>
</evidence>
<protein>
    <recommendedName>
        <fullName evidence="5">GDP-mannose pyrophosphatase</fullName>
    </recommendedName>
    <alternativeName>
        <fullName evidence="7">GDP-mannose hydrolase</fullName>
    </alternativeName>
    <alternativeName>
        <fullName evidence="8">GDPMK</fullName>
    </alternativeName>
</protein>
<dbReference type="GO" id="GO:0006753">
    <property type="term" value="P:nucleoside phosphate metabolic process"/>
    <property type="evidence" value="ECO:0007669"/>
    <property type="project" value="TreeGrafter"/>
</dbReference>
<keyword evidence="6" id="KW-0378">Hydrolase</keyword>
<feature type="binding site" evidence="9">
    <location>
        <position position="149"/>
    </location>
    <ligand>
        <name>Mg(2+)</name>
        <dbReference type="ChEBI" id="CHEBI:18420"/>
        <label>1</label>
    </ligand>
</feature>
<dbReference type="Gene3D" id="3.90.79.10">
    <property type="entry name" value="Nucleoside Triphosphate Pyrophosphohydrolase"/>
    <property type="match status" value="1"/>
</dbReference>
<dbReference type="AlphaFoldDB" id="A0A4R6TMR4"/>
<keyword evidence="9" id="KW-0479">Metal-binding</keyword>
<evidence type="ECO:0000256" key="7">
    <source>
        <dbReference type="ARBA" id="ARBA00032162"/>
    </source>
</evidence>
<evidence type="ECO:0000256" key="2">
    <source>
        <dbReference type="ARBA" id="ARBA00001946"/>
    </source>
</evidence>
<dbReference type="GO" id="GO:0019693">
    <property type="term" value="P:ribose phosphate metabolic process"/>
    <property type="evidence" value="ECO:0007669"/>
    <property type="project" value="TreeGrafter"/>
</dbReference>
<evidence type="ECO:0000256" key="6">
    <source>
        <dbReference type="ARBA" id="ARBA00022801"/>
    </source>
</evidence>
<evidence type="ECO:0000256" key="9">
    <source>
        <dbReference type="PIRSR" id="PIRSR604385-2"/>
    </source>
</evidence>
<evidence type="ECO:0000313" key="12">
    <source>
        <dbReference type="EMBL" id="TDQ29381.1"/>
    </source>
</evidence>
<accession>A0A4R6TMR4</accession>
<evidence type="ECO:0000256" key="10">
    <source>
        <dbReference type="PIRSR" id="PIRSR604385-3"/>
    </source>
</evidence>
<dbReference type="PROSITE" id="PS51462">
    <property type="entry name" value="NUDIX"/>
    <property type="match status" value="1"/>
</dbReference>
<keyword evidence="13" id="KW-1185">Reference proteome</keyword>
<keyword evidence="9" id="KW-0460">Magnesium</keyword>
<evidence type="ECO:0000259" key="11">
    <source>
        <dbReference type="PROSITE" id="PS51462"/>
    </source>
</evidence>
<name>A0A4R6TMR4_9FLAO</name>
<feature type="binding site" evidence="9">
    <location>
        <position position="100"/>
    </location>
    <ligand>
        <name>Mg(2+)</name>
        <dbReference type="ChEBI" id="CHEBI:18420"/>
        <label>2</label>
    </ligand>
</feature>
<feature type="short sequence motif" description="Nudix box" evidence="10">
    <location>
        <begin position="82"/>
        <end position="103"/>
    </location>
</feature>
<proteinExistence type="inferred from homology"/>
<dbReference type="GO" id="GO:0016818">
    <property type="term" value="F:hydrolase activity, acting on acid anhydrides, in phosphorus-containing anhydrides"/>
    <property type="evidence" value="ECO:0007669"/>
    <property type="project" value="InterPro"/>
</dbReference>
<evidence type="ECO:0000256" key="8">
    <source>
        <dbReference type="ARBA" id="ARBA00032272"/>
    </source>
</evidence>
<dbReference type="InterPro" id="IPR000086">
    <property type="entry name" value="NUDIX_hydrolase_dom"/>
</dbReference>
<comment type="caution">
    <text evidence="12">The sequence shown here is derived from an EMBL/GenBank/DDBJ whole genome shotgun (WGS) entry which is preliminary data.</text>
</comment>
<evidence type="ECO:0000256" key="3">
    <source>
        <dbReference type="ARBA" id="ARBA00007275"/>
    </source>
</evidence>
<feature type="binding site" evidence="9">
    <location>
        <position position="96"/>
    </location>
    <ligand>
        <name>Mg(2+)</name>
        <dbReference type="ChEBI" id="CHEBI:18420"/>
        <label>1</label>
    </ligand>
</feature>
<feature type="binding site" evidence="9">
    <location>
        <position position="81"/>
    </location>
    <ligand>
        <name>Mg(2+)</name>
        <dbReference type="ChEBI" id="CHEBI:18420"/>
        <label>1</label>
    </ligand>
</feature>